<gene>
    <name evidence="2" type="ordered locus">MCON_3213</name>
</gene>
<keyword evidence="3" id="KW-1185">Reference proteome</keyword>
<evidence type="ECO:0000313" key="3">
    <source>
        <dbReference type="Proteomes" id="UP000007807"/>
    </source>
</evidence>
<dbReference type="Gene3D" id="3.90.226.10">
    <property type="entry name" value="2-enoyl-CoA Hydratase, Chain A, domain 1"/>
    <property type="match status" value="1"/>
</dbReference>
<dbReference type="Proteomes" id="UP000007807">
    <property type="component" value="Chromosome"/>
</dbReference>
<dbReference type="InterPro" id="IPR002825">
    <property type="entry name" value="Pept_S49_ser-pept_pro"/>
</dbReference>
<accession>F4BUC0</accession>
<dbReference type="PANTHER" id="PTHR35984:SF1">
    <property type="entry name" value="PERIPLASMIC SERINE PROTEASE"/>
    <property type="match status" value="1"/>
</dbReference>
<evidence type="ECO:0000256" key="1">
    <source>
        <dbReference type="SAM" id="Coils"/>
    </source>
</evidence>
<name>F4BUC0_METSG</name>
<dbReference type="AlphaFoldDB" id="F4BUC0"/>
<dbReference type="KEGG" id="mcj:MCON_3213"/>
<dbReference type="EMBL" id="CP002565">
    <property type="protein sequence ID" value="AEB69497.1"/>
    <property type="molecule type" value="Genomic_DNA"/>
</dbReference>
<dbReference type="RefSeq" id="WP_013720518.1">
    <property type="nucleotide sequence ID" value="NC_015416.1"/>
</dbReference>
<evidence type="ECO:0008006" key="4">
    <source>
        <dbReference type="Google" id="ProtNLM"/>
    </source>
</evidence>
<protein>
    <recommendedName>
        <fullName evidence="4">Serine dehydrogenase proteinase</fullName>
    </recommendedName>
</protein>
<dbReference type="InterPro" id="IPR029045">
    <property type="entry name" value="ClpP/crotonase-like_dom_sf"/>
</dbReference>
<dbReference type="HOGENOM" id="CLU_864991_0_0_2"/>
<keyword evidence="1" id="KW-0175">Coiled coil</keyword>
<reference evidence="2 3" key="1">
    <citation type="journal article" date="2011" name="J. Bacteriol.">
        <title>Complete genome sequence of Methanosaeta concilii, a specialist in aceticlastic methanogenesis.</title>
        <authorList>
            <person name="Barber R.D."/>
            <person name="Zhang L."/>
            <person name="Harnack M."/>
            <person name="Olson M.V."/>
            <person name="Kaul R."/>
            <person name="Ingram-Smith C."/>
            <person name="Smith K.S."/>
        </authorList>
    </citation>
    <scope>NUCLEOTIDE SEQUENCE [LARGE SCALE GENOMIC DNA]</scope>
    <source>
        <strain evidence="3">ATCC 5969 / DSM 3671 / JCM 10134 / NBRC 103675 / OCM 69 / GP-6</strain>
    </source>
</reference>
<feature type="coiled-coil region" evidence="1">
    <location>
        <begin position="11"/>
        <end position="38"/>
    </location>
</feature>
<dbReference type="InParanoid" id="F4BUC0"/>
<dbReference type="PANTHER" id="PTHR35984">
    <property type="entry name" value="PERIPLASMIC SERINE PROTEASE"/>
    <property type="match status" value="1"/>
</dbReference>
<dbReference type="Pfam" id="PF01972">
    <property type="entry name" value="SDH_protease"/>
    <property type="match status" value="1"/>
</dbReference>
<organism evidence="2 3">
    <name type="scientific">Methanothrix soehngenii (strain ATCC 5969 / DSM 3671 / JCM 10134 / NBRC 103675 / OCM 69 / GP-6)</name>
    <name type="common">Methanosaeta concilii</name>
    <dbReference type="NCBI Taxonomy" id="990316"/>
    <lineage>
        <taxon>Archaea</taxon>
        <taxon>Methanobacteriati</taxon>
        <taxon>Methanobacteriota</taxon>
        <taxon>Stenosarchaea group</taxon>
        <taxon>Methanomicrobia</taxon>
        <taxon>Methanotrichales</taxon>
        <taxon>Methanotrichaceae</taxon>
        <taxon>Methanothrix</taxon>
    </lineage>
</organism>
<proteinExistence type="predicted"/>
<dbReference type="OrthoDB" id="110683at2157"/>
<sequence length="313" mass="35371">MGECGDLKLESKEVDEQIKELDVKITELVQKIEAKRERRCFILWANITQPFVDKVYDELRTKYTNIDGKLDVIIDSAGGDINAAYNIASLFQKYGNSELTFFIPRWAKSAATLIACSGETILMTPVGELGPLDPQITQINPAEERIEKFSPVHISTTFEMIRNEFASGNKDFAEGLLKRLQFPLTLGSFAKAIEISEQYLTKVLKERMGKTGKLVQEPSKIARCLSREYTDHGFCINLNEARSIGLNADELDGELLDLVWDIYTNYKLREKLKRDKRSESLGKLISSLPPEVLDKLRKTAELPESTGVINDED</sequence>
<dbReference type="SUPFAM" id="SSF52096">
    <property type="entry name" value="ClpP/crotonase"/>
    <property type="match status" value="1"/>
</dbReference>
<dbReference type="GO" id="GO:0016020">
    <property type="term" value="C:membrane"/>
    <property type="evidence" value="ECO:0007669"/>
    <property type="project" value="InterPro"/>
</dbReference>
<evidence type="ECO:0000313" key="2">
    <source>
        <dbReference type="EMBL" id="AEB69497.1"/>
    </source>
</evidence>
<dbReference type="GeneID" id="10462458"/>
<dbReference type="STRING" id="990316.MCON_3213"/>